<keyword evidence="6" id="KW-0238">DNA-binding</keyword>
<feature type="domain" description="C2H2-type" evidence="11">
    <location>
        <begin position="261"/>
        <end position="280"/>
    </location>
</feature>
<dbReference type="InterPro" id="IPR050527">
    <property type="entry name" value="Snail/Krueppel_Znf"/>
</dbReference>
<dbReference type="Proteomes" id="UP000887566">
    <property type="component" value="Unplaced"/>
</dbReference>
<dbReference type="GO" id="GO:2000177">
    <property type="term" value="P:regulation of neural precursor cell proliferation"/>
    <property type="evidence" value="ECO:0007669"/>
    <property type="project" value="UniProtKB-ARBA"/>
</dbReference>
<keyword evidence="5" id="KW-0862">Zinc</keyword>
<dbReference type="FunFam" id="3.30.160.60:FF:000693">
    <property type="entry name" value="Snail family zinc finger 1a"/>
    <property type="match status" value="1"/>
</dbReference>
<dbReference type="GO" id="GO:0008270">
    <property type="term" value="F:zinc ion binding"/>
    <property type="evidence" value="ECO:0007669"/>
    <property type="project" value="UniProtKB-KW"/>
</dbReference>
<evidence type="ECO:0000256" key="9">
    <source>
        <dbReference type="PROSITE-ProRule" id="PRU00042"/>
    </source>
</evidence>
<evidence type="ECO:0000256" key="10">
    <source>
        <dbReference type="SAM" id="MobiDB-lite"/>
    </source>
</evidence>
<protein>
    <submittedName>
        <fullName evidence="13">C2H2-type domain-containing protein</fullName>
    </submittedName>
</protein>
<proteinExistence type="inferred from homology"/>
<name>A0A914V1C2_9BILA</name>
<dbReference type="FunFam" id="3.30.160.60:FF:001114">
    <property type="entry name" value="Zinc finger protein SNAI2"/>
    <property type="match status" value="1"/>
</dbReference>
<reference evidence="13" key="1">
    <citation type="submission" date="2022-11" db="UniProtKB">
        <authorList>
            <consortium name="WormBaseParasite"/>
        </authorList>
    </citation>
    <scope>IDENTIFICATION</scope>
</reference>
<dbReference type="AlphaFoldDB" id="A0A914V1C2"/>
<keyword evidence="2" id="KW-0479">Metal-binding</keyword>
<sequence length="290" mass="31974">MSVARRKSIFATINDLVGLSEDARVKPDALDLRVKGDEPSVVHQPMPILASVAADVGFFDGSFMLKAQQKPPMFSFYPWMQAPTSPSVSYQSLLLLSAAASRDHQQMPKSAAPIPTIGSVPLPSSHGSRSCESSRSASTPRCQLKLPAHPPNSLNLLPANGKQSGQRHAPRFQCADCNRSYSTFSGLSKHRQFHCTSQLKRHFACKYCEKQYSSLGALKMHIRTHTLPCEKPFCCAHCGRAFADRSNLRAHLQTHSDIKKYSCKSCLKTFSRMSLLTKHENNGCPSLMPA</sequence>
<evidence type="ECO:0000256" key="6">
    <source>
        <dbReference type="ARBA" id="ARBA00023125"/>
    </source>
</evidence>
<evidence type="ECO:0000256" key="4">
    <source>
        <dbReference type="ARBA" id="ARBA00022771"/>
    </source>
</evidence>
<organism evidence="12 13">
    <name type="scientific">Plectus sambesii</name>
    <dbReference type="NCBI Taxonomy" id="2011161"/>
    <lineage>
        <taxon>Eukaryota</taxon>
        <taxon>Metazoa</taxon>
        <taxon>Ecdysozoa</taxon>
        <taxon>Nematoda</taxon>
        <taxon>Chromadorea</taxon>
        <taxon>Plectida</taxon>
        <taxon>Plectina</taxon>
        <taxon>Plectoidea</taxon>
        <taxon>Plectidae</taxon>
        <taxon>Plectus</taxon>
    </lineage>
</organism>
<evidence type="ECO:0000256" key="5">
    <source>
        <dbReference type="ARBA" id="ARBA00022833"/>
    </source>
</evidence>
<feature type="region of interest" description="Disordered" evidence="10">
    <location>
        <begin position="104"/>
        <end position="136"/>
    </location>
</feature>
<accession>A0A914V1C2</accession>
<dbReference type="GO" id="GO:0000981">
    <property type="term" value="F:DNA-binding transcription factor activity, RNA polymerase II-specific"/>
    <property type="evidence" value="ECO:0007669"/>
    <property type="project" value="TreeGrafter"/>
</dbReference>
<dbReference type="PROSITE" id="PS50157">
    <property type="entry name" value="ZINC_FINGER_C2H2_2"/>
    <property type="match status" value="4"/>
</dbReference>
<evidence type="ECO:0000256" key="1">
    <source>
        <dbReference type="ARBA" id="ARBA00004123"/>
    </source>
</evidence>
<feature type="domain" description="C2H2-type" evidence="11">
    <location>
        <begin position="233"/>
        <end position="260"/>
    </location>
</feature>
<keyword evidence="7" id="KW-0539">Nucleus</keyword>
<dbReference type="PROSITE" id="PS00028">
    <property type="entry name" value="ZINC_FINGER_C2H2_1"/>
    <property type="match status" value="3"/>
</dbReference>
<evidence type="ECO:0000256" key="7">
    <source>
        <dbReference type="ARBA" id="ARBA00023242"/>
    </source>
</evidence>
<evidence type="ECO:0000313" key="13">
    <source>
        <dbReference type="WBParaSite" id="PSAMB.scaffold1379size32391.g12868.t1"/>
    </source>
</evidence>
<dbReference type="GO" id="GO:0000978">
    <property type="term" value="F:RNA polymerase II cis-regulatory region sequence-specific DNA binding"/>
    <property type="evidence" value="ECO:0007669"/>
    <property type="project" value="TreeGrafter"/>
</dbReference>
<dbReference type="PANTHER" id="PTHR24388:SF54">
    <property type="entry name" value="PROTEIN ESCARGOT"/>
    <property type="match status" value="1"/>
</dbReference>
<dbReference type="SUPFAM" id="SSF57667">
    <property type="entry name" value="beta-beta-alpha zinc fingers"/>
    <property type="match status" value="2"/>
</dbReference>
<dbReference type="InterPro" id="IPR036236">
    <property type="entry name" value="Znf_C2H2_sf"/>
</dbReference>
<dbReference type="Gene3D" id="3.30.160.60">
    <property type="entry name" value="Classic Zinc Finger"/>
    <property type="match status" value="3"/>
</dbReference>
<dbReference type="SMART" id="SM00355">
    <property type="entry name" value="ZnF_C2H2"/>
    <property type="match status" value="4"/>
</dbReference>
<keyword evidence="4 9" id="KW-0863">Zinc-finger</keyword>
<evidence type="ECO:0000259" key="11">
    <source>
        <dbReference type="PROSITE" id="PS50157"/>
    </source>
</evidence>
<feature type="domain" description="C2H2-type" evidence="11">
    <location>
        <begin position="203"/>
        <end position="226"/>
    </location>
</feature>
<feature type="domain" description="C2H2-type" evidence="11">
    <location>
        <begin position="172"/>
        <end position="199"/>
    </location>
</feature>
<comment type="similarity">
    <text evidence="8">Belongs to the snail C2H2-type zinc-finger protein family.</text>
</comment>
<feature type="compositionally biased region" description="Low complexity" evidence="10">
    <location>
        <begin position="124"/>
        <end position="136"/>
    </location>
</feature>
<evidence type="ECO:0000256" key="2">
    <source>
        <dbReference type="ARBA" id="ARBA00022723"/>
    </source>
</evidence>
<dbReference type="Pfam" id="PF00096">
    <property type="entry name" value="zf-C2H2"/>
    <property type="match status" value="3"/>
</dbReference>
<evidence type="ECO:0000256" key="3">
    <source>
        <dbReference type="ARBA" id="ARBA00022737"/>
    </source>
</evidence>
<dbReference type="WBParaSite" id="PSAMB.scaffold1379size32391.g12868.t1">
    <property type="protein sequence ID" value="PSAMB.scaffold1379size32391.g12868.t1"/>
    <property type="gene ID" value="PSAMB.scaffold1379size32391.g12868"/>
</dbReference>
<comment type="subcellular location">
    <subcellularLocation>
        <location evidence="1">Nucleus</location>
    </subcellularLocation>
</comment>
<evidence type="ECO:0000313" key="12">
    <source>
        <dbReference type="Proteomes" id="UP000887566"/>
    </source>
</evidence>
<dbReference type="InterPro" id="IPR013087">
    <property type="entry name" value="Znf_C2H2_type"/>
</dbReference>
<dbReference type="PANTHER" id="PTHR24388">
    <property type="entry name" value="ZINC FINGER PROTEIN"/>
    <property type="match status" value="1"/>
</dbReference>
<dbReference type="FunFam" id="3.30.160.60:FF:000207">
    <property type="entry name" value="zinc finger protein SNAI2"/>
    <property type="match status" value="1"/>
</dbReference>
<keyword evidence="12" id="KW-1185">Reference proteome</keyword>
<evidence type="ECO:0000256" key="8">
    <source>
        <dbReference type="ARBA" id="ARBA00037948"/>
    </source>
</evidence>
<dbReference type="GO" id="GO:0005634">
    <property type="term" value="C:nucleus"/>
    <property type="evidence" value="ECO:0007669"/>
    <property type="project" value="UniProtKB-SubCell"/>
</dbReference>
<keyword evidence="3" id="KW-0677">Repeat</keyword>
<dbReference type="GO" id="GO:0055059">
    <property type="term" value="P:asymmetric neuroblast division"/>
    <property type="evidence" value="ECO:0007669"/>
    <property type="project" value="UniProtKB-ARBA"/>
</dbReference>